<dbReference type="InterPro" id="IPR029044">
    <property type="entry name" value="Nucleotide-diphossugar_trans"/>
</dbReference>
<name>A0ABP5QHE0_9ACTN</name>
<dbReference type="SUPFAM" id="SSF53448">
    <property type="entry name" value="Nucleotide-diphospho-sugar transferases"/>
    <property type="match status" value="1"/>
</dbReference>
<sequence>MKPATVEVIVVTWNSAEVLPGLLDSLEQGLQGVQWRLTVADNASADGTLTLLQERIPGARIVRTGYNAGYAAAINAALAGLEPRTAVLVLNPDIRLSPGCVAAMLPHLDRPGTGIVVPRLHGESGALTHSLRREPAVLRAIGEAVLGNRRAGRWSLLGETITAGAAYRAATTVDWATGAALLISWDCLRDCGPWDESFFLYSEETEYALRARDLGHRTRLAPDAHAVHLEGDSEVSPRLWTLLTLNKVRLFHRRNSAAASAVFWAAMLLREGSRALLGQERSRRAAAALLSPARLRTRPTADNLV</sequence>
<accession>A0ABP5QHE0</accession>
<reference evidence="3" key="1">
    <citation type="journal article" date="2019" name="Int. J. Syst. Evol. Microbiol.">
        <title>The Global Catalogue of Microorganisms (GCM) 10K type strain sequencing project: providing services to taxonomists for standard genome sequencing and annotation.</title>
        <authorList>
            <consortium name="The Broad Institute Genomics Platform"/>
            <consortium name="The Broad Institute Genome Sequencing Center for Infectious Disease"/>
            <person name="Wu L."/>
            <person name="Ma J."/>
        </authorList>
    </citation>
    <scope>NUCLEOTIDE SEQUENCE [LARGE SCALE GENOMIC DNA]</scope>
    <source>
        <strain evidence="3">JCM 7356</strain>
    </source>
</reference>
<dbReference type="Proteomes" id="UP001500305">
    <property type="component" value="Unassembled WGS sequence"/>
</dbReference>
<dbReference type="Gene3D" id="3.90.550.10">
    <property type="entry name" value="Spore Coat Polysaccharide Biosynthesis Protein SpsA, Chain A"/>
    <property type="match status" value="1"/>
</dbReference>
<dbReference type="RefSeq" id="WP_344635542.1">
    <property type="nucleotide sequence ID" value="NZ_BAAATR010000005.1"/>
</dbReference>
<gene>
    <name evidence="2" type="ORF">GCM10010430_16120</name>
</gene>
<dbReference type="PANTHER" id="PTHR43179">
    <property type="entry name" value="RHAMNOSYLTRANSFERASE WBBL"/>
    <property type="match status" value="1"/>
</dbReference>
<dbReference type="Pfam" id="PF00535">
    <property type="entry name" value="Glycos_transf_2"/>
    <property type="match status" value="1"/>
</dbReference>
<dbReference type="PANTHER" id="PTHR43179:SF7">
    <property type="entry name" value="RHAMNOSYLTRANSFERASE WBBL"/>
    <property type="match status" value="1"/>
</dbReference>
<feature type="domain" description="Glycosyltransferase 2-like" evidence="1">
    <location>
        <begin position="8"/>
        <end position="135"/>
    </location>
</feature>
<keyword evidence="3" id="KW-1185">Reference proteome</keyword>
<proteinExistence type="predicted"/>
<evidence type="ECO:0000313" key="3">
    <source>
        <dbReference type="Proteomes" id="UP001500305"/>
    </source>
</evidence>
<evidence type="ECO:0000259" key="1">
    <source>
        <dbReference type="Pfam" id="PF00535"/>
    </source>
</evidence>
<dbReference type="EMBL" id="BAAATR010000005">
    <property type="protein sequence ID" value="GAA2236071.1"/>
    <property type="molecule type" value="Genomic_DNA"/>
</dbReference>
<organism evidence="2 3">
    <name type="scientific">Kitasatospora cystarginea</name>
    <dbReference type="NCBI Taxonomy" id="58350"/>
    <lineage>
        <taxon>Bacteria</taxon>
        <taxon>Bacillati</taxon>
        <taxon>Actinomycetota</taxon>
        <taxon>Actinomycetes</taxon>
        <taxon>Kitasatosporales</taxon>
        <taxon>Streptomycetaceae</taxon>
        <taxon>Kitasatospora</taxon>
    </lineage>
</organism>
<protein>
    <submittedName>
        <fullName evidence="2">Glycosyltransferase family 2 protein</fullName>
    </submittedName>
</protein>
<comment type="caution">
    <text evidence="2">The sequence shown here is derived from an EMBL/GenBank/DDBJ whole genome shotgun (WGS) entry which is preliminary data.</text>
</comment>
<dbReference type="InterPro" id="IPR001173">
    <property type="entry name" value="Glyco_trans_2-like"/>
</dbReference>
<evidence type="ECO:0000313" key="2">
    <source>
        <dbReference type="EMBL" id="GAA2236071.1"/>
    </source>
</evidence>